<sequence length="142" mass="15145">MQTPPATKKPAPARLTVAEARTKYLAVTRPYNVALERFEKSANGGASVATLRTRARAVAAANLTESRHLSSIPWPTTVATQIRELAKANAAARPHWLKVAAADSLSEMAGHVRRASAASGNSPAAEIRKLLGLPKYDEADYS</sequence>
<comment type="caution">
    <text evidence="1">The sequence shown here is derived from an EMBL/GenBank/DDBJ whole genome shotgun (WGS) entry which is preliminary data.</text>
</comment>
<evidence type="ECO:0000313" key="1">
    <source>
        <dbReference type="EMBL" id="GAA1554125.1"/>
    </source>
</evidence>
<protein>
    <submittedName>
        <fullName evidence="1">Uncharacterized protein</fullName>
    </submittedName>
</protein>
<keyword evidence="2" id="KW-1185">Reference proteome</keyword>
<reference evidence="1 2" key="1">
    <citation type="journal article" date="2019" name="Int. J. Syst. Evol. Microbiol.">
        <title>The Global Catalogue of Microorganisms (GCM) 10K type strain sequencing project: providing services to taxonomists for standard genome sequencing and annotation.</title>
        <authorList>
            <consortium name="The Broad Institute Genomics Platform"/>
            <consortium name="The Broad Institute Genome Sequencing Center for Infectious Disease"/>
            <person name="Wu L."/>
            <person name="Ma J."/>
        </authorList>
    </citation>
    <scope>NUCLEOTIDE SEQUENCE [LARGE SCALE GENOMIC DNA]</scope>
    <source>
        <strain evidence="1 2">JCM 14969</strain>
    </source>
</reference>
<name>A0ABN2C9L7_9ACTN</name>
<organism evidence="1 2">
    <name type="scientific">Kribbella sancticallisti</name>
    <dbReference type="NCBI Taxonomy" id="460087"/>
    <lineage>
        <taxon>Bacteria</taxon>
        <taxon>Bacillati</taxon>
        <taxon>Actinomycetota</taxon>
        <taxon>Actinomycetes</taxon>
        <taxon>Propionibacteriales</taxon>
        <taxon>Kribbellaceae</taxon>
        <taxon>Kribbella</taxon>
    </lineage>
</organism>
<accession>A0ABN2C9L7</accession>
<evidence type="ECO:0000313" key="2">
    <source>
        <dbReference type="Proteomes" id="UP001500393"/>
    </source>
</evidence>
<dbReference type="Proteomes" id="UP001500393">
    <property type="component" value="Unassembled WGS sequence"/>
</dbReference>
<proteinExistence type="predicted"/>
<dbReference type="EMBL" id="BAAAOS010000006">
    <property type="protein sequence ID" value="GAA1554125.1"/>
    <property type="molecule type" value="Genomic_DNA"/>
</dbReference>
<gene>
    <name evidence="1" type="ORF">GCM10009789_04460</name>
</gene>